<keyword evidence="3" id="KW-1185">Reference proteome</keyword>
<sequence>MPLFAPRSEPTKKREQLQQREKELALAIKNQVTDDKLEKLAEKYRQAQLSLLKAQLHAIQEMDFQGKKTTLKQGKIEQEILIYSNKLVAELISEVQKLP</sequence>
<accession>A0A2P8FNR4</accession>
<comment type="caution">
    <text evidence="2">The sequence shown here is derived from an EMBL/GenBank/DDBJ whole genome shotgun (WGS) entry which is preliminary data.</text>
</comment>
<feature type="compositionally biased region" description="Basic and acidic residues" evidence="1">
    <location>
        <begin position="9"/>
        <end position="20"/>
    </location>
</feature>
<reference evidence="2 3" key="1">
    <citation type="submission" date="2018-03" db="EMBL/GenBank/DDBJ databases">
        <title>Genomic Encyclopedia of Archaeal and Bacterial Type Strains, Phase II (KMG-II): from individual species to whole genera.</title>
        <authorList>
            <person name="Goeker M."/>
        </authorList>
    </citation>
    <scope>NUCLEOTIDE SEQUENCE [LARGE SCALE GENOMIC DNA]</scope>
    <source>
        <strain evidence="2 3">DSM 18107</strain>
    </source>
</reference>
<evidence type="ECO:0000313" key="3">
    <source>
        <dbReference type="Proteomes" id="UP000240978"/>
    </source>
</evidence>
<evidence type="ECO:0000256" key="1">
    <source>
        <dbReference type="SAM" id="MobiDB-lite"/>
    </source>
</evidence>
<evidence type="ECO:0000313" key="2">
    <source>
        <dbReference type="EMBL" id="PSL23371.1"/>
    </source>
</evidence>
<feature type="region of interest" description="Disordered" evidence="1">
    <location>
        <begin position="1"/>
        <end position="20"/>
    </location>
</feature>
<organism evidence="2 3">
    <name type="scientific">Chitinophaga ginsengisoli</name>
    <dbReference type="NCBI Taxonomy" id="363837"/>
    <lineage>
        <taxon>Bacteria</taxon>
        <taxon>Pseudomonadati</taxon>
        <taxon>Bacteroidota</taxon>
        <taxon>Chitinophagia</taxon>
        <taxon>Chitinophagales</taxon>
        <taxon>Chitinophagaceae</taxon>
        <taxon>Chitinophaga</taxon>
    </lineage>
</organism>
<dbReference type="RefSeq" id="WP_106605482.1">
    <property type="nucleotide sequence ID" value="NZ_PYGK01000018.1"/>
</dbReference>
<gene>
    <name evidence="2" type="ORF">CLV42_11888</name>
</gene>
<name>A0A2P8FNR4_9BACT</name>
<dbReference type="AlphaFoldDB" id="A0A2P8FNR4"/>
<dbReference type="EMBL" id="PYGK01000018">
    <property type="protein sequence ID" value="PSL23371.1"/>
    <property type="molecule type" value="Genomic_DNA"/>
</dbReference>
<dbReference type="Proteomes" id="UP000240978">
    <property type="component" value="Unassembled WGS sequence"/>
</dbReference>
<proteinExistence type="predicted"/>
<dbReference type="OrthoDB" id="675913at2"/>
<protein>
    <submittedName>
        <fullName evidence="2">Uncharacterized protein</fullName>
    </submittedName>
</protein>